<dbReference type="KEGG" id="bsia:CWD84_05955"/>
<name>A0AAI8HLU0_9BACI</name>
<keyword evidence="2" id="KW-1185">Reference proteome</keyword>
<protein>
    <submittedName>
        <fullName evidence="1">Uncharacterized protein</fullName>
    </submittedName>
</protein>
<evidence type="ECO:0000313" key="1">
    <source>
        <dbReference type="EMBL" id="AUJ76372.1"/>
    </source>
</evidence>
<sequence length="65" mass="7649">MVKVCKSHVKDIVCILDTPHVQRVKNSKDQCSICNKEAEYHFFYRNPLQEYVLALKVKTKNQLII</sequence>
<proteinExistence type="predicted"/>
<evidence type="ECO:0000313" key="2">
    <source>
        <dbReference type="Proteomes" id="UP000234366"/>
    </source>
</evidence>
<dbReference type="AlphaFoldDB" id="A0AAI8HLU0"/>
<dbReference type="EMBL" id="CP025001">
    <property type="protein sequence ID" value="AUJ76372.1"/>
    <property type="molecule type" value="Genomic_DNA"/>
</dbReference>
<accession>A0AAI8HLU0</accession>
<gene>
    <name evidence="1" type="ORF">CWD84_05955</name>
</gene>
<dbReference type="Proteomes" id="UP000234366">
    <property type="component" value="Chromosome"/>
</dbReference>
<organism evidence="1 2">
    <name type="scientific">Bacillus siamensis</name>
    <dbReference type="NCBI Taxonomy" id="659243"/>
    <lineage>
        <taxon>Bacteria</taxon>
        <taxon>Bacillati</taxon>
        <taxon>Bacillota</taxon>
        <taxon>Bacilli</taxon>
        <taxon>Bacillales</taxon>
        <taxon>Bacillaceae</taxon>
        <taxon>Bacillus</taxon>
        <taxon>Bacillus amyloliquefaciens group</taxon>
    </lineage>
</organism>
<reference evidence="1 2" key="1">
    <citation type="submission" date="2017-11" db="EMBL/GenBank/DDBJ databases">
        <title>Genome sequence and genome mining of multiple bioactive secondary metabolites from a deep sea-derived Bacillus siamensis SCSIO 05746.</title>
        <authorList>
            <person name="Pan H.-Q."/>
            <person name="Ju J.-H."/>
        </authorList>
    </citation>
    <scope>NUCLEOTIDE SEQUENCE [LARGE SCALE GENOMIC DNA]</scope>
    <source>
        <strain evidence="1 2">SCSIO 05746</strain>
    </source>
</reference>